<dbReference type="AlphaFoldDB" id="A0A077P2J1"/>
<evidence type="ECO:0000313" key="2">
    <source>
        <dbReference type="Proteomes" id="UP000028483"/>
    </source>
</evidence>
<reference evidence="1" key="1">
    <citation type="submission" date="2013-07" db="EMBL/GenBank/DDBJ databases">
        <title>Sub-species coevolution in mutualistic symbiosis.</title>
        <authorList>
            <person name="Murfin K."/>
            <person name="Klassen J."/>
            <person name="Lee M."/>
            <person name="Forst S."/>
            <person name="Stock P."/>
            <person name="Goodrich-Blair H."/>
        </authorList>
    </citation>
    <scope>NUCLEOTIDE SEQUENCE [LARGE SCALE GENOMIC DNA]</scope>
    <source>
        <strain evidence="1">Oregonense</strain>
    </source>
</reference>
<evidence type="ECO:0000313" key="1">
    <source>
        <dbReference type="EMBL" id="CDH05255.1"/>
    </source>
</evidence>
<accession>A0A077P2J1</accession>
<dbReference type="Proteomes" id="UP000028483">
    <property type="component" value="Unassembled WGS sequence"/>
</dbReference>
<comment type="caution">
    <text evidence="1">The sequence shown here is derived from an EMBL/GenBank/DDBJ whole genome shotgun (WGS) entry which is preliminary data.</text>
</comment>
<protein>
    <submittedName>
        <fullName evidence="1">Uncharacterized protein</fullName>
    </submittedName>
</protein>
<dbReference type="HOGENOM" id="CLU_3259941_0_0_6"/>
<dbReference type="EMBL" id="CBSX010000091">
    <property type="protein sequence ID" value="CDH05255.1"/>
    <property type="molecule type" value="Genomic_DNA"/>
</dbReference>
<gene>
    <name evidence="1" type="ORF">XBO1_1800040</name>
</gene>
<name>A0A077P2J1_XENBV</name>
<proteinExistence type="predicted"/>
<organism evidence="1 2">
    <name type="scientific">Xenorhabdus bovienii str. oregonense</name>
    <dbReference type="NCBI Taxonomy" id="1398202"/>
    <lineage>
        <taxon>Bacteria</taxon>
        <taxon>Pseudomonadati</taxon>
        <taxon>Pseudomonadota</taxon>
        <taxon>Gammaproteobacteria</taxon>
        <taxon>Enterobacterales</taxon>
        <taxon>Morganellaceae</taxon>
        <taxon>Xenorhabdus</taxon>
    </lineage>
</organism>
<sequence>MGIRLLRAVLAVNIQEKVALDCLIAAQFLSSIPARQSHRTPQ</sequence>